<dbReference type="InterPro" id="IPR037278">
    <property type="entry name" value="ARFGAP/RecO"/>
</dbReference>
<keyword evidence="5 7" id="KW-0234">DNA repair</keyword>
<keyword evidence="4 7" id="KW-0233">DNA recombination</keyword>
<evidence type="ECO:0000256" key="6">
    <source>
        <dbReference type="ARBA" id="ARBA00033409"/>
    </source>
</evidence>
<evidence type="ECO:0000313" key="9">
    <source>
        <dbReference type="EMBL" id="MDC7718253.1"/>
    </source>
</evidence>
<comment type="caution">
    <text evidence="9">The sequence shown here is derived from an EMBL/GenBank/DDBJ whole genome shotgun (WGS) entry which is preliminary data.</text>
</comment>
<evidence type="ECO:0000256" key="7">
    <source>
        <dbReference type="HAMAP-Rule" id="MF_00201"/>
    </source>
</evidence>
<keyword evidence="3 7" id="KW-0227">DNA damage</keyword>
<evidence type="ECO:0000256" key="5">
    <source>
        <dbReference type="ARBA" id="ARBA00023204"/>
    </source>
</evidence>
<dbReference type="HAMAP" id="MF_00201">
    <property type="entry name" value="RecO"/>
    <property type="match status" value="1"/>
</dbReference>
<reference evidence="9 10" key="1">
    <citation type="submission" date="2023-01" db="EMBL/GenBank/DDBJ databases">
        <title>Novel species of the genus Vogesella isolated from rivers.</title>
        <authorList>
            <person name="Lu H."/>
        </authorList>
    </citation>
    <scope>NUCLEOTIDE SEQUENCE [LARGE SCALE GENOMIC DNA]</scope>
    <source>
        <strain evidence="9 10">DC21W</strain>
    </source>
</reference>
<dbReference type="PANTHER" id="PTHR33991:SF1">
    <property type="entry name" value="DNA REPAIR PROTEIN RECO"/>
    <property type="match status" value="1"/>
</dbReference>
<dbReference type="Gene3D" id="2.40.50.140">
    <property type="entry name" value="Nucleic acid-binding proteins"/>
    <property type="match status" value="1"/>
</dbReference>
<dbReference type="EMBL" id="JAQQLF010000017">
    <property type="protein sequence ID" value="MDC7718253.1"/>
    <property type="molecule type" value="Genomic_DNA"/>
</dbReference>
<evidence type="ECO:0000313" key="10">
    <source>
        <dbReference type="Proteomes" id="UP001219956"/>
    </source>
</evidence>
<dbReference type="InterPro" id="IPR012340">
    <property type="entry name" value="NA-bd_OB-fold"/>
</dbReference>
<dbReference type="Proteomes" id="UP001219956">
    <property type="component" value="Unassembled WGS sequence"/>
</dbReference>
<dbReference type="Pfam" id="PF02565">
    <property type="entry name" value="RecO_C"/>
    <property type="match status" value="1"/>
</dbReference>
<dbReference type="PANTHER" id="PTHR33991">
    <property type="entry name" value="DNA REPAIR PROTEIN RECO"/>
    <property type="match status" value="1"/>
</dbReference>
<dbReference type="InterPro" id="IPR003717">
    <property type="entry name" value="RecO"/>
</dbReference>
<dbReference type="InterPro" id="IPR022572">
    <property type="entry name" value="DNA_rep/recomb_RecO_N"/>
</dbReference>
<proteinExistence type="inferred from homology"/>
<dbReference type="InterPro" id="IPR042242">
    <property type="entry name" value="RecO_C"/>
</dbReference>
<sequence length="251" mass="28200">MRQVKVDRQPAYVLHTQPYRETSLLVEVLSRDHGRFTLVARGARRPRSDLRGQLLPFQPLQLAWFGKGELRTLHTVDWRGGVPQFAGQRLVCGFYLNELLLRLSPRDDSSPELFQLYDRTVRGMARSDSLPDVLRRFELNLLTVLGYAPPCSEDAAGQPVLPDAYYLCRFGELPQRVAAPDAGPRQLVVAGDSLLALAAADFALPHSRRDVRGLLRLYLDELLGAEPLATRELLTTLYALQEDSAPSRRPS</sequence>
<name>A0ABT5J0A0_9NEIS</name>
<dbReference type="NCBIfam" id="TIGR00613">
    <property type="entry name" value="reco"/>
    <property type="match status" value="1"/>
</dbReference>
<protein>
    <recommendedName>
        <fullName evidence="2 7">DNA repair protein RecO</fullName>
    </recommendedName>
    <alternativeName>
        <fullName evidence="6 7">Recombination protein O</fullName>
    </alternativeName>
</protein>
<evidence type="ECO:0000256" key="4">
    <source>
        <dbReference type="ARBA" id="ARBA00023172"/>
    </source>
</evidence>
<dbReference type="SUPFAM" id="SSF57863">
    <property type="entry name" value="ArfGap/RecO-like zinc finger"/>
    <property type="match status" value="1"/>
</dbReference>
<dbReference type="RefSeq" id="WP_272752513.1">
    <property type="nucleotide sequence ID" value="NZ_JAQQLF010000017.1"/>
</dbReference>
<evidence type="ECO:0000256" key="2">
    <source>
        <dbReference type="ARBA" id="ARBA00021310"/>
    </source>
</evidence>
<organism evidence="9 10">
    <name type="scientific">Vogesella aquatica</name>
    <dbReference type="NCBI Taxonomy" id="2984206"/>
    <lineage>
        <taxon>Bacteria</taxon>
        <taxon>Pseudomonadati</taxon>
        <taxon>Pseudomonadota</taxon>
        <taxon>Betaproteobacteria</taxon>
        <taxon>Neisseriales</taxon>
        <taxon>Chromobacteriaceae</taxon>
        <taxon>Vogesella</taxon>
    </lineage>
</organism>
<accession>A0ABT5J0A0</accession>
<evidence type="ECO:0000256" key="1">
    <source>
        <dbReference type="ARBA" id="ARBA00007452"/>
    </source>
</evidence>
<comment type="similarity">
    <text evidence="1 7">Belongs to the RecO family.</text>
</comment>
<gene>
    <name evidence="7 9" type="primary">recO</name>
    <name evidence="9" type="ORF">PQU95_13635</name>
</gene>
<keyword evidence="10" id="KW-1185">Reference proteome</keyword>
<comment type="function">
    <text evidence="7">Involved in DNA repair and RecF pathway recombination.</text>
</comment>
<dbReference type="Pfam" id="PF11967">
    <property type="entry name" value="RecO_N"/>
    <property type="match status" value="1"/>
</dbReference>
<dbReference type="Gene3D" id="1.20.1440.120">
    <property type="entry name" value="Recombination protein O, C-terminal domain"/>
    <property type="match status" value="1"/>
</dbReference>
<evidence type="ECO:0000256" key="3">
    <source>
        <dbReference type="ARBA" id="ARBA00022763"/>
    </source>
</evidence>
<evidence type="ECO:0000259" key="8">
    <source>
        <dbReference type="Pfam" id="PF11967"/>
    </source>
</evidence>
<feature type="domain" description="DNA replication/recombination mediator RecO N-terminal" evidence="8">
    <location>
        <begin position="8"/>
        <end position="78"/>
    </location>
</feature>
<dbReference type="SUPFAM" id="SSF50249">
    <property type="entry name" value="Nucleic acid-binding proteins"/>
    <property type="match status" value="1"/>
</dbReference>